<dbReference type="Proteomes" id="UP000239663">
    <property type="component" value="Unassembled WGS sequence"/>
</dbReference>
<proteinExistence type="predicted"/>
<gene>
    <name evidence="2" type="primary">rnhA</name>
    <name evidence="2" type="ORF">CYL18_03615</name>
</gene>
<dbReference type="GO" id="GO:0003676">
    <property type="term" value="F:nucleic acid binding"/>
    <property type="evidence" value="ECO:0007669"/>
    <property type="project" value="InterPro"/>
</dbReference>
<sequence>MIEVYIDGASKGNPGLSGAGIFIKSGEGQERYSIPLGVHDNHAAEYLALIHALRICQEKGYEDIISVRTDSRHVADAVEKEFVKKEPYRSLLAEALELASAFPLFFIKWIPESQNKTADQLSREAIRKNA</sequence>
<protein>
    <submittedName>
        <fullName evidence="2">Ribonuclease HI</fullName>
        <ecNumber evidence="2">3.1.26.4</ecNumber>
    </submittedName>
</protein>
<dbReference type="PROSITE" id="PS50879">
    <property type="entry name" value="RNASE_H_1"/>
    <property type="match status" value="1"/>
</dbReference>
<dbReference type="Gene3D" id="3.30.420.10">
    <property type="entry name" value="Ribonuclease H-like superfamily/Ribonuclease H"/>
    <property type="match status" value="1"/>
</dbReference>
<dbReference type="AlphaFoldDB" id="A0A2S7N4M4"/>
<dbReference type="EMBL" id="PKOZ01000001">
    <property type="protein sequence ID" value="PQD96978.1"/>
    <property type="molecule type" value="Genomic_DNA"/>
</dbReference>
<dbReference type="Pfam" id="PF13456">
    <property type="entry name" value="RVT_3"/>
    <property type="match status" value="1"/>
</dbReference>
<dbReference type="InterPro" id="IPR053151">
    <property type="entry name" value="RNase_H-like"/>
</dbReference>
<dbReference type="EC" id="3.1.26.4" evidence="2"/>
<name>A0A2S7N4M4_9BACI</name>
<dbReference type="PANTHER" id="PTHR47723">
    <property type="entry name" value="OS05G0353850 PROTEIN"/>
    <property type="match status" value="1"/>
</dbReference>
<dbReference type="OrthoDB" id="7845843at2"/>
<dbReference type="InterPro" id="IPR002156">
    <property type="entry name" value="RNaseH_domain"/>
</dbReference>
<dbReference type="CDD" id="cd09279">
    <property type="entry name" value="RNase_HI_like"/>
    <property type="match status" value="1"/>
</dbReference>
<evidence type="ECO:0000313" key="2">
    <source>
        <dbReference type="EMBL" id="PQD96978.1"/>
    </source>
</evidence>
<organism evidence="2 3">
    <name type="scientific">Pradoshia eiseniae</name>
    <dbReference type="NCBI Taxonomy" id="2064768"/>
    <lineage>
        <taxon>Bacteria</taxon>
        <taxon>Bacillati</taxon>
        <taxon>Bacillota</taxon>
        <taxon>Bacilli</taxon>
        <taxon>Bacillales</taxon>
        <taxon>Bacillaceae</taxon>
        <taxon>Pradoshia</taxon>
    </lineage>
</organism>
<evidence type="ECO:0000259" key="1">
    <source>
        <dbReference type="PROSITE" id="PS50879"/>
    </source>
</evidence>
<dbReference type="PANTHER" id="PTHR47723:SF19">
    <property type="entry name" value="POLYNUCLEOTIDYL TRANSFERASE, RIBONUCLEASE H-LIKE SUPERFAMILY PROTEIN"/>
    <property type="match status" value="1"/>
</dbReference>
<dbReference type="InterPro" id="IPR036397">
    <property type="entry name" value="RNaseH_sf"/>
</dbReference>
<keyword evidence="2" id="KW-0378">Hydrolase</keyword>
<dbReference type="RefSeq" id="WP_104848073.1">
    <property type="nucleotide sequence ID" value="NZ_PKOZ01000001.1"/>
</dbReference>
<dbReference type="InterPro" id="IPR012337">
    <property type="entry name" value="RNaseH-like_sf"/>
</dbReference>
<evidence type="ECO:0000313" key="3">
    <source>
        <dbReference type="Proteomes" id="UP000239663"/>
    </source>
</evidence>
<comment type="caution">
    <text evidence="2">The sequence shown here is derived from an EMBL/GenBank/DDBJ whole genome shotgun (WGS) entry which is preliminary data.</text>
</comment>
<dbReference type="GO" id="GO:0004523">
    <property type="term" value="F:RNA-DNA hybrid ribonuclease activity"/>
    <property type="evidence" value="ECO:0007669"/>
    <property type="project" value="UniProtKB-EC"/>
</dbReference>
<accession>A0A2S7N4M4</accession>
<dbReference type="SUPFAM" id="SSF53098">
    <property type="entry name" value="Ribonuclease H-like"/>
    <property type="match status" value="1"/>
</dbReference>
<keyword evidence="3" id="KW-1185">Reference proteome</keyword>
<reference evidence="2 3" key="1">
    <citation type="submission" date="2017-12" db="EMBL/GenBank/DDBJ databases">
        <title>Taxonomic description and draft genome of Pradoshia cofamensis Gen. nov., sp. nov., a thermotolerant bacillale isolated from anterior gut of earthworm Eisenia fetida.</title>
        <authorList>
            <person name="Saha T."/>
            <person name="Chakraborty R."/>
        </authorList>
    </citation>
    <scope>NUCLEOTIDE SEQUENCE [LARGE SCALE GENOMIC DNA]</scope>
    <source>
        <strain evidence="2 3">EAG3</strain>
    </source>
</reference>
<feature type="domain" description="RNase H type-1" evidence="1">
    <location>
        <begin position="1"/>
        <end position="127"/>
    </location>
</feature>